<evidence type="ECO:0000259" key="11">
    <source>
        <dbReference type="PROSITE" id="PS50089"/>
    </source>
</evidence>
<evidence type="ECO:0000256" key="5">
    <source>
        <dbReference type="ARBA" id="ARBA00022771"/>
    </source>
</evidence>
<dbReference type="Gene3D" id="4.10.1000.10">
    <property type="entry name" value="Zinc finger, CCCH-type"/>
    <property type="match status" value="1"/>
</dbReference>
<dbReference type="Pfam" id="PF00076">
    <property type="entry name" value="RRM_1"/>
    <property type="match status" value="1"/>
</dbReference>
<evidence type="ECO:0000256" key="8">
    <source>
        <dbReference type="PROSITE-ProRule" id="PRU00176"/>
    </source>
</evidence>
<dbReference type="SMART" id="SM00647">
    <property type="entry name" value="IBR"/>
    <property type="match status" value="2"/>
</dbReference>
<feature type="compositionally biased region" description="Polar residues" evidence="10">
    <location>
        <begin position="1"/>
        <end position="25"/>
    </location>
</feature>
<dbReference type="PANTHER" id="PTHR22770">
    <property type="entry name" value="UBIQUITIN CONJUGATING ENZYME 7 INTERACTING PROTEIN-RELATED"/>
    <property type="match status" value="1"/>
</dbReference>
<dbReference type="InterPro" id="IPR013083">
    <property type="entry name" value="Znf_RING/FYVE/PHD"/>
</dbReference>
<feature type="region of interest" description="Disordered" evidence="10">
    <location>
        <begin position="1"/>
        <end position="45"/>
    </location>
</feature>
<comment type="pathway">
    <text evidence="1">Protein modification; protein ubiquitination.</text>
</comment>
<evidence type="ECO:0000256" key="3">
    <source>
        <dbReference type="ARBA" id="ARBA00022723"/>
    </source>
</evidence>
<dbReference type="OrthoDB" id="1431934at2759"/>
<dbReference type="InterPro" id="IPR000504">
    <property type="entry name" value="RRM_dom"/>
</dbReference>
<accession>A0A9P6HDE1</accession>
<feature type="domain" description="RING-type" evidence="11">
    <location>
        <begin position="780"/>
        <end position="825"/>
    </location>
</feature>
<sequence length="999" mass="111060">MAQNSRHNLGVTESQPPAAVTTSPISRKCVPSVTSKPLRTPYHKKQSCVACQQTNCRNGSLCKKDSVASPSDQVTFPTGSTRRPWVNTHREGQSRRPRVNRALSLTTDSPGSPTVPSNPQKSRTNRKVSDPPTSTPIPRPQRPPSRIGAPGHPGSSNLHHHNPHERGRRTSGPPPVIPKPLQRRAASRSSTREEDPTLQQSPPRKRPHCREWLKGNCPEDSNCLFTHDPEERAAQELRLKRVAEEQAAQELRLKRVAEEHAAQEAAATIGEMVFPSTKVDFGAGLTVKKVLTGYEPCRILVKNLPPTATKAEVVTLFTQPGFDPAKFTVYPPRPSPSDRSHLEAAVEFEDPEDGRKAVVGLDDIEFGSEKVKLAITSKQGGMGKSRDRESHTLTVTWPAPSPSCIAFATYPSLDEANSKRTELENKAFNGRKIKTNLAKTPARLLDIDRNNATISITGFESGASMESLQEFCGTTSVGVPKGRSRDYDLNESVPSLRTLVVGECPGNYEAVTWESNLVANERGLVSVKIQFPTWDHAKVVHDFLDQKPLPLCPQVKYFVFLPDPLHYTIYVPHPQYKAQEKLFQSLMPAQYDRTATTHLRIRADQPDRAARIELSGSDKKTIGRLKVRIEQLIAGEKLVQWDRVFYGAEGEAFLEKVNAKSRAYIRVNKRQGALRAFGEPAAVEQAKAMIQGEVNRLASLQFEVPLKPSSVRFFVDGARGSTLLKQEVGEENVTLDLSSSPCKIVVRGGESARHRLKKLIGESFSNARRSQNQLRDGEICPVCYDTIDEPDRLGCGHVYCCGCLRHFLVGASDTKQFPLSCMGDEGKCGVPIPLPIIQRFLPPAQFKHLLEVSFLEYLGHHPEKFKHCTTPDCPEIYSLESYSGDGIFRCQSCFVAVCVSCQEEHDGFSCEEWKVHRDPEAREKLLEDWVEDNQNVKKCPQCKIPIEKNGGCNHMTCPKCSVHICWKCMGVFPADGIYHHMELVHGSIDDQGGVLFGLW</sequence>
<keyword evidence="2" id="KW-0808">Transferase</keyword>
<dbReference type="InterPro" id="IPR001841">
    <property type="entry name" value="Znf_RING"/>
</dbReference>
<feature type="domain" description="C3H1-type" evidence="13">
    <location>
        <begin position="203"/>
        <end position="230"/>
    </location>
</feature>
<dbReference type="PANTHER" id="PTHR22770:SF13">
    <property type="entry name" value="RING-TYPE DOMAIN-CONTAINING PROTEIN"/>
    <property type="match status" value="1"/>
</dbReference>
<protein>
    <submittedName>
        <fullName evidence="15">Uncharacterized protein</fullName>
    </submittedName>
</protein>
<dbReference type="CDD" id="cd22585">
    <property type="entry name" value="Rcat_RBR_DEAH12-like"/>
    <property type="match status" value="1"/>
</dbReference>
<dbReference type="PROSITE" id="PS00518">
    <property type="entry name" value="ZF_RING_1"/>
    <property type="match status" value="1"/>
</dbReference>
<dbReference type="CDD" id="cd20335">
    <property type="entry name" value="BRcat_RBR"/>
    <property type="match status" value="1"/>
</dbReference>
<dbReference type="GO" id="GO:0004842">
    <property type="term" value="F:ubiquitin-protein transferase activity"/>
    <property type="evidence" value="ECO:0007669"/>
    <property type="project" value="TreeGrafter"/>
</dbReference>
<keyword evidence="5 9" id="KW-0863">Zinc-finger</keyword>
<dbReference type="InterPro" id="IPR051628">
    <property type="entry name" value="LUBAC_E3_Ligases"/>
</dbReference>
<feature type="domain" description="RRM" evidence="12">
    <location>
        <begin position="297"/>
        <end position="378"/>
    </location>
</feature>
<dbReference type="SUPFAM" id="SSF57850">
    <property type="entry name" value="RING/U-box"/>
    <property type="match status" value="2"/>
</dbReference>
<dbReference type="Gene3D" id="1.20.120.1750">
    <property type="match status" value="1"/>
</dbReference>
<evidence type="ECO:0000259" key="14">
    <source>
        <dbReference type="PROSITE" id="PS51873"/>
    </source>
</evidence>
<reference evidence="15" key="2">
    <citation type="submission" date="2020-11" db="EMBL/GenBank/DDBJ databases">
        <authorList>
            <consortium name="DOE Joint Genome Institute"/>
            <person name="Kuo A."/>
            <person name="Miyauchi S."/>
            <person name="Kiss E."/>
            <person name="Drula E."/>
            <person name="Kohler A."/>
            <person name="Sanchez-Garcia M."/>
            <person name="Andreopoulos B."/>
            <person name="Barry K.W."/>
            <person name="Bonito G."/>
            <person name="Buee M."/>
            <person name="Carver A."/>
            <person name="Chen C."/>
            <person name="Cichocki N."/>
            <person name="Clum A."/>
            <person name="Culley D."/>
            <person name="Crous P.W."/>
            <person name="Fauchery L."/>
            <person name="Girlanda M."/>
            <person name="Hayes R."/>
            <person name="Keri Z."/>
            <person name="Labutti K."/>
            <person name="Lipzen A."/>
            <person name="Lombard V."/>
            <person name="Magnuson J."/>
            <person name="Maillard F."/>
            <person name="Morin E."/>
            <person name="Murat C."/>
            <person name="Nolan M."/>
            <person name="Ohm R."/>
            <person name="Pangilinan J."/>
            <person name="Pereira M."/>
            <person name="Perotto S."/>
            <person name="Peter M."/>
            <person name="Riley R."/>
            <person name="Sitrit Y."/>
            <person name="Stielow B."/>
            <person name="Szollosi G."/>
            <person name="Zifcakova L."/>
            <person name="Stursova M."/>
            <person name="Spatafora J.W."/>
            <person name="Tedersoo L."/>
            <person name="Vaario L.-M."/>
            <person name="Yamada A."/>
            <person name="Yan M."/>
            <person name="Wang P."/>
            <person name="Xu J."/>
            <person name="Bruns T."/>
            <person name="Baldrian P."/>
            <person name="Vilgalys R."/>
            <person name="Henrissat B."/>
            <person name="Grigoriev I.V."/>
            <person name="Hibbett D."/>
            <person name="Nagy L.G."/>
            <person name="Martin F.M."/>
        </authorList>
    </citation>
    <scope>NUCLEOTIDE SEQUENCE</scope>
    <source>
        <strain evidence="15">UH-Tt-Lm1</strain>
    </source>
</reference>
<dbReference type="SUPFAM" id="SSF54928">
    <property type="entry name" value="RNA-binding domain, RBD"/>
    <property type="match status" value="1"/>
</dbReference>
<comment type="caution">
    <text evidence="15">The sequence shown here is derived from an EMBL/GenBank/DDBJ whole genome shotgun (WGS) entry which is preliminary data.</text>
</comment>
<feature type="compositionally biased region" description="Polar residues" evidence="10">
    <location>
        <begin position="68"/>
        <end position="81"/>
    </location>
</feature>
<dbReference type="InterPro" id="IPR017907">
    <property type="entry name" value="Znf_RING_CS"/>
</dbReference>
<keyword evidence="7 9" id="KW-0862">Zinc</keyword>
<dbReference type="InterPro" id="IPR012677">
    <property type="entry name" value="Nucleotide-bd_a/b_plait_sf"/>
</dbReference>
<reference evidence="15" key="1">
    <citation type="journal article" date="2020" name="Nat. Commun.">
        <title>Large-scale genome sequencing of mycorrhizal fungi provides insights into the early evolution of symbiotic traits.</title>
        <authorList>
            <person name="Miyauchi S."/>
            <person name="Kiss E."/>
            <person name="Kuo A."/>
            <person name="Drula E."/>
            <person name="Kohler A."/>
            <person name="Sanchez-Garcia M."/>
            <person name="Morin E."/>
            <person name="Andreopoulos B."/>
            <person name="Barry K.W."/>
            <person name="Bonito G."/>
            <person name="Buee M."/>
            <person name="Carver A."/>
            <person name="Chen C."/>
            <person name="Cichocki N."/>
            <person name="Clum A."/>
            <person name="Culley D."/>
            <person name="Crous P.W."/>
            <person name="Fauchery L."/>
            <person name="Girlanda M."/>
            <person name="Hayes R.D."/>
            <person name="Keri Z."/>
            <person name="LaButti K."/>
            <person name="Lipzen A."/>
            <person name="Lombard V."/>
            <person name="Magnuson J."/>
            <person name="Maillard F."/>
            <person name="Murat C."/>
            <person name="Nolan M."/>
            <person name="Ohm R.A."/>
            <person name="Pangilinan J."/>
            <person name="Pereira M.F."/>
            <person name="Perotto S."/>
            <person name="Peter M."/>
            <person name="Pfister S."/>
            <person name="Riley R."/>
            <person name="Sitrit Y."/>
            <person name="Stielow J.B."/>
            <person name="Szollosi G."/>
            <person name="Zifcakova L."/>
            <person name="Stursova M."/>
            <person name="Spatafora J.W."/>
            <person name="Tedersoo L."/>
            <person name="Vaario L.M."/>
            <person name="Yamada A."/>
            <person name="Yan M."/>
            <person name="Wang P."/>
            <person name="Xu J."/>
            <person name="Bruns T."/>
            <person name="Baldrian P."/>
            <person name="Vilgalys R."/>
            <person name="Dunand C."/>
            <person name="Henrissat B."/>
            <person name="Grigoriev I.V."/>
            <person name="Hibbett D."/>
            <person name="Nagy L.G."/>
            <person name="Martin F.M."/>
        </authorList>
    </citation>
    <scope>NUCLEOTIDE SEQUENCE</scope>
    <source>
        <strain evidence="15">UH-Tt-Lm1</strain>
    </source>
</reference>
<evidence type="ECO:0000256" key="9">
    <source>
        <dbReference type="PROSITE-ProRule" id="PRU00723"/>
    </source>
</evidence>
<feature type="compositionally biased region" description="Basic residues" evidence="10">
    <location>
        <begin position="158"/>
        <end position="169"/>
    </location>
</feature>
<feature type="domain" description="RING-type" evidence="14">
    <location>
        <begin position="776"/>
        <end position="991"/>
    </location>
</feature>
<evidence type="ECO:0000256" key="4">
    <source>
        <dbReference type="ARBA" id="ARBA00022737"/>
    </source>
</evidence>
<feature type="compositionally biased region" description="Polar residues" evidence="10">
    <location>
        <begin position="103"/>
        <end position="122"/>
    </location>
</feature>
<evidence type="ECO:0000313" key="16">
    <source>
        <dbReference type="Proteomes" id="UP000736335"/>
    </source>
</evidence>
<dbReference type="InterPro" id="IPR018957">
    <property type="entry name" value="Znf_C3HC4_RING-type"/>
</dbReference>
<dbReference type="InterPro" id="IPR035979">
    <property type="entry name" value="RBD_domain_sf"/>
</dbReference>
<dbReference type="InterPro" id="IPR000571">
    <property type="entry name" value="Znf_CCCH"/>
</dbReference>
<evidence type="ECO:0000256" key="1">
    <source>
        <dbReference type="ARBA" id="ARBA00004906"/>
    </source>
</evidence>
<feature type="compositionally biased region" description="Pro residues" evidence="10">
    <location>
        <begin position="133"/>
        <end position="143"/>
    </location>
</feature>
<keyword evidence="4" id="KW-0677">Repeat</keyword>
<evidence type="ECO:0000259" key="12">
    <source>
        <dbReference type="PROSITE" id="PS50102"/>
    </source>
</evidence>
<evidence type="ECO:0000256" key="10">
    <source>
        <dbReference type="SAM" id="MobiDB-lite"/>
    </source>
</evidence>
<dbReference type="InterPro" id="IPR044066">
    <property type="entry name" value="TRIAD_supradom"/>
</dbReference>
<keyword evidence="16" id="KW-1185">Reference proteome</keyword>
<dbReference type="Gene3D" id="3.30.40.10">
    <property type="entry name" value="Zinc/RING finger domain, C3HC4 (zinc finger)"/>
    <property type="match status" value="1"/>
</dbReference>
<dbReference type="GO" id="GO:0043130">
    <property type="term" value="F:ubiquitin binding"/>
    <property type="evidence" value="ECO:0007669"/>
    <property type="project" value="TreeGrafter"/>
</dbReference>
<evidence type="ECO:0000256" key="7">
    <source>
        <dbReference type="ARBA" id="ARBA00022833"/>
    </source>
</evidence>
<dbReference type="Pfam" id="PF00097">
    <property type="entry name" value="zf-C3HC4"/>
    <property type="match status" value="1"/>
</dbReference>
<dbReference type="PROSITE" id="PS51873">
    <property type="entry name" value="TRIAD"/>
    <property type="match status" value="1"/>
</dbReference>
<dbReference type="Proteomes" id="UP000736335">
    <property type="component" value="Unassembled WGS sequence"/>
</dbReference>
<dbReference type="GO" id="GO:0000151">
    <property type="term" value="C:ubiquitin ligase complex"/>
    <property type="evidence" value="ECO:0007669"/>
    <property type="project" value="TreeGrafter"/>
</dbReference>
<dbReference type="SMART" id="SM00360">
    <property type="entry name" value="RRM"/>
    <property type="match status" value="1"/>
</dbReference>
<evidence type="ECO:0000256" key="2">
    <source>
        <dbReference type="ARBA" id="ARBA00022679"/>
    </source>
</evidence>
<dbReference type="Pfam" id="PF22191">
    <property type="entry name" value="IBR_1"/>
    <property type="match status" value="1"/>
</dbReference>
<feature type="region of interest" description="Disordered" evidence="10">
    <location>
        <begin position="60"/>
        <end position="212"/>
    </location>
</feature>
<dbReference type="Gene3D" id="3.30.70.330">
    <property type="match status" value="1"/>
</dbReference>
<organism evidence="15 16">
    <name type="scientific">Thelephora terrestris</name>
    <dbReference type="NCBI Taxonomy" id="56493"/>
    <lineage>
        <taxon>Eukaryota</taxon>
        <taxon>Fungi</taxon>
        <taxon>Dikarya</taxon>
        <taxon>Basidiomycota</taxon>
        <taxon>Agaricomycotina</taxon>
        <taxon>Agaricomycetes</taxon>
        <taxon>Thelephorales</taxon>
        <taxon>Thelephoraceae</taxon>
        <taxon>Thelephora</taxon>
    </lineage>
</organism>
<keyword evidence="3 9" id="KW-0479">Metal-binding</keyword>
<dbReference type="GO" id="GO:0043161">
    <property type="term" value="P:proteasome-mediated ubiquitin-dependent protein catabolic process"/>
    <property type="evidence" value="ECO:0007669"/>
    <property type="project" value="TreeGrafter"/>
</dbReference>
<proteinExistence type="predicted"/>
<evidence type="ECO:0000259" key="13">
    <source>
        <dbReference type="PROSITE" id="PS50103"/>
    </source>
</evidence>
<dbReference type="PROSITE" id="PS50089">
    <property type="entry name" value="ZF_RING_2"/>
    <property type="match status" value="1"/>
</dbReference>
<dbReference type="GO" id="GO:0008270">
    <property type="term" value="F:zinc ion binding"/>
    <property type="evidence" value="ECO:0007669"/>
    <property type="project" value="UniProtKB-KW"/>
</dbReference>
<dbReference type="GO" id="GO:0003723">
    <property type="term" value="F:RNA binding"/>
    <property type="evidence" value="ECO:0007669"/>
    <property type="project" value="UniProtKB-UniRule"/>
</dbReference>
<dbReference type="PROSITE" id="PS50103">
    <property type="entry name" value="ZF_C3H1"/>
    <property type="match status" value="1"/>
</dbReference>
<dbReference type="AlphaFoldDB" id="A0A9P6HDE1"/>
<dbReference type="GO" id="GO:0097039">
    <property type="term" value="P:protein linear polyubiquitination"/>
    <property type="evidence" value="ECO:0007669"/>
    <property type="project" value="TreeGrafter"/>
</dbReference>
<gene>
    <name evidence="15" type="ORF">BJ322DRAFT_798599</name>
</gene>
<evidence type="ECO:0000313" key="15">
    <source>
        <dbReference type="EMBL" id="KAF9784959.1"/>
    </source>
</evidence>
<keyword evidence="6" id="KW-0833">Ubl conjugation pathway</keyword>
<dbReference type="InterPro" id="IPR002867">
    <property type="entry name" value="IBR_dom"/>
</dbReference>
<feature type="zinc finger region" description="C3H1-type" evidence="9">
    <location>
        <begin position="203"/>
        <end position="230"/>
    </location>
</feature>
<dbReference type="Pfam" id="PF01485">
    <property type="entry name" value="IBR"/>
    <property type="match status" value="1"/>
</dbReference>
<evidence type="ECO:0000256" key="6">
    <source>
        <dbReference type="ARBA" id="ARBA00022786"/>
    </source>
</evidence>
<name>A0A9P6HDE1_9AGAM</name>
<dbReference type="EMBL" id="WIUZ02000007">
    <property type="protein sequence ID" value="KAF9784959.1"/>
    <property type="molecule type" value="Genomic_DNA"/>
</dbReference>
<keyword evidence="8" id="KW-0694">RNA-binding</keyword>
<dbReference type="PROSITE" id="PS50102">
    <property type="entry name" value="RRM"/>
    <property type="match status" value="1"/>
</dbReference>